<evidence type="ECO:0000256" key="1">
    <source>
        <dbReference type="SAM" id="Phobius"/>
    </source>
</evidence>
<comment type="caution">
    <text evidence="2">The sequence shown here is derived from an EMBL/GenBank/DDBJ whole genome shotgun (WGS) entry which is preliminary data.</text>
</comment>
<gene>
    <name evidence="2" type="ORF">ACFQ3U_11935</name>
</gene>
<dbReference type="PANTHER" id="PTHR34853">
    <property type="match status" value="1"/>
</dbReference>
<dbReference type="SUPFAM" id="SSF53474">
    <property type="entry name" value="alpha/beta-Hydrolases"/>
    <property type="match status" value="1"/>
</dbReference>
<keyword evidence="3" id="KW-1185">Reference proteome</keyword>
<dbReference type="InterPro" id="IPR029058">
    <property type="entry name" value="AB_hydrolase_fold"/>
</dbReference>
<feature type="transmembrane region" description="Helical" evidence="1">
    <location>
        <begin position="126"/>
        <end position="145"/>
    </location>
</feature>
<protein>
    <submittedName>
        <fullName evidence="2">Lipase family protein</fullName>
    </submittedName>
</protein>
<evidence type="ECO:0000313" key="3">
    <source>
        <dbReference type="Proteomes" id="UP001597181"/>
    </source>
</evidence>
<feature type="transmembrane region" description="Helical" evidence="1">
    <location>
        <begin position="193"/>
        <end position="213"/>
    </location>
</feature>
<dbReference type="Pfam" id="PF03583">
    <property type="entry name" value="LIP"/>
    <property type="match status" value="1"/>
</dbReference>
<feature type="transmembrane region" description="Helical" evidence="1">
    <location>
        <begin position="96"/>
        <end position="114"/>
    </location>
</feature>
<reference evidence="3" key="1">
    <citation type="journal article" date="2019" name="Int. J. Syst. Evol. Microbiol.">
        <title>The Global Catalogue of Microorganisms (GCM) 10K type strain sequencing project: providing services to taxonomists for standard genome sequencing and annotation.</title>
        <authorList>
            <consortium name="The Broad Institute Genomics Platform"/>
            <consortium name="The Broad Institute Genome Sequencing Center for Infectious Disease"/>
            <person name="Wu L."/>
            <person name="Ma J."/>
        </authorList>
    </citation>
    <scope>NUCLEOTIDE SEQUENCE [LARGE SCALE GENOMIC DNA]</scope>
    <source>
        <strain evidence="3">CCUG 50213</strain>
    </source>
</reference>
<dbReference type="EMBL" id="JBHTLY010000005">
    <property type="protein sequence ID" value="MFD1202602.1"/>
    <property type="molecule type" value="Genomic_DNA"/>
</dbReference>
<dbReference type="InterPro" id="IPR005325">
    <property type="entry name" value="DUF308_memb"/>
</dbReference>
<organism evidence="2 3">
    <name type="scientific">Leucobacter albus</name>
    <dbReference type="NCBI Taxonomy" id="272210"/>
    <lineage>
        <taxon>Bacteria</taxon>
        <taxon>Bacillati</taxon>
        <taxon>Actinomycetota</taxon>
        <taxon>Actinomycetes</taxon>
        <taxon>Micrococcales</taxon>
        <taxon>Microbacteriaceae</taxon>
        <taxon>Leucobacter</taxon>
    </lineage>
</organism>
<dbReference type="InterPro" id="IPR005152">
    <property type="entry name" value="Lipase_secreted"/>
</dbReference>
<dbReference type="Pfam" id="PF03729">
    <property type="entry name" value="DUF308"/>
    <property type="match status" value="1"/>
</dbReference>
<dbReference type="Proteomes" id="UP001597181">
    <property type="component" value="Unassembled WGS sequence"/>
</dbReference>
<evidence type="ECO:0000313" key="2">
    <source>
        <dbReference type="EMBL" id="MFD1202602.1"/>
    </source>
</evidence>
<feature type="transmembrane region" description="Helical" evidence="1">
    <location>
        <begin position="44"/>
        <end position="63"/>
    </location>
</feature>
<feature type="transmembrane region" description="Helical" evidence="1">
    <location>
        <begin position="70"/>
        <end position="90"/>
    </location>
</feature>
<keyword evidence="1" id="KW-0812">Transmembrane</keyword>
<dbReference type="Gene3D" id="3.40.50.1820">
    <property type="entry name" value="alpha/beta hydrolase"/>
    <property type="match status" value="2"/>
</dbReference>
<name>A0ABW3TT90_9MICO</name>
<keyword evidence="1" id="KW-1133">Transmembrane helix</keyword>
<proteinExistence type="predicted"/>
<feature type="transmembrane region" description="Helical" evidence="1">
    <location>
        <begin position="151"/>
        <end position="173"/>
    </location>
</feature>
<sequence>MPLKTTITASLSSFVGPVRALIGIAGVGLGVLLVLAPLTTHQIAVVTGIGLALAGIAAALLPTIDGFTRVSARVFGAVLFVLGAIIAVWPAGGAPWLAFLVGASLIGHGVLQTVQVIRHGGDQRATSIVIALASIVFGVVALAWPVLTLTFFRLGVGTWFVFFGLQLVMAAMYRRAPRTDRPRGRVARWSRTIGASLALVLAVGVALGSGWALGGVPLPEPGRFYVPPAEVPSEPGRLIRSEPLRTGIPKGAEGWRILYTTTTFDGTPAVSSGTIVAPKNRADGELPLLSIAHGTTGVAAKCAPSLSATPLADGAGAALETMVVEHGWAAVTSDYIGLGTSGTHPYLIGDAEARNVLDATRAAREFAEISVGSETVVWGHSQGGQGSLWTGQVAAEYAPEITLQGIAAFAPAADLYGLAEVNKTEATGKTVSAYIASTWSELYPELQLASQLTPGSARGVDKIESLCFNGKDALSAILHGTQVPNQIFPDAVLDGAFGELLRAQTPTGPFAAPVLVAQGLADPLVKPDQQLDWVRARCEDGLEIDYRPYAGLDHLSLVAADSPLTPQLVQWTLDRAAGAPATPNCDAVAK</sequence>
<dbReference type="RefSeq" id="WP_343960578.1">
    <property type="nucleotide sequence ID" value="NZ_BAAAKZ010000008.1"/>
</dbReference>
<feature type="transmembrane region" description="Helical" evidence="1">
    <location>
        <begin position="20"/>
        <end position="38"/>
    </location>
</feature>
<dbReference type="PANTHER" id="PTHR34853:SF1">
    <property type="entry name" value="LIPASE 5"/>
    <property type="match status" value="1"/>
</dbReference>
<keyword evidence="1" id="KW-0472">Membrane</keyword>
<accession>A0ABW3TT90</accession>